<sequence length="182" mass="19936">MSLPRGGDWARRHGKALAELVEHLPTDHLHGKVAATVVVTIDRDDLFRDLGVAHQDTGEDLTAGEARRLACNAGVLPVVLAGASLPLDLGRQARFFTEHQRVAVATRYDTCAAHGCDRPAAWSELHHEDPWATGGRSDLDRCVPLCGFHHRRVHDPTYEATITTDAHGIKTVRLRQREGPPG</sequence>
<dbReference type="RefSeq" id="WP_171244592.1">
    <property type="nucleotide sequence ID" value="NZ_JABEPQ010000004.1"/>
</dbReference>
<evidence type="ECO:0000313" key="3">
    <source>
        <dbReference type="Proteomes" id="UP000588586"/>
    </source>
</evidence>
<evidence type="ECO:0000259" key="1">
    <source>
        <dbReference type="SMART" id="SM00507"/>
    </source>
</evidence>
<gene>
    <name evidence="2" type="ORF">HJG52_16200</name>
</gene>
<dbReference type="Proteomes" id="UP000588586">
    <property type="component" value="Unassembled WGS sequence"/>
</dbReference>
<dbReference type="InterPro" id="IPR003870">
    <property type="entry name" value="DUF222"/>
</dbReference>
<protein>
    <submittedName>
        <fullName evidence="2">DUF222 domain-containing protein</fullName>
    </submittedName>
</protein>
<reference evidence="2 3" key="1">
    <citation type="submission" date="2020-04" db="EMBL/GenBank/DDBJ databases">
        <title>Knoellia sp. isolate from air conditioner.</title>
        <authorList>
            <person name="Chea S."/>
            <person name="Kim D.-U."/>
        </authorList>
    </citation>
    <scope>NUCLEOTIDE SEQUENCE [LARGE SCALE GENOMIC DNA]</scope>
    <source>
        <strain evidence="2 3">DB2414S</strain>
    </source>
</reference>
<dbReference type="SMART" id="SM00507">
    <property type="entry name" value="HNHc"/>
    <property type="match status" value="1"/>
</dbReference>
<evidence type="ECO:0000313" key="2">
    <source>
        <dbReference type="EMBL" id="NNM47536.1"/>
    </source>
</evidence>
<name>A0A849HCQ9_9MICO</name>
<feature type="domain" description="HNH nuclease" evidence="1">
    <location>
        <begin position="99"/>
        <end position="151"/>
    </location>
</feature>
<organism evidence="2 3">
    <name type="scientific">Knoellia koreensis</name>
    <dbReference type="NCBI Taxonomy" id="2730921"/>
    <lineage>
        <taxon>Bacteria</taxon>
        <taxon>Bacillati</taxon>
        <taxon>Actinomycetota</taxon>
        <taxon>Actinomycetes</taxon>
        <taxon>Micrococcales</taxon>
        <taxon>Intrasporangiaceae</taxon>
        <taxon>Knoellia</taxon>
    </lineage>
</organism>
<dbReference type="AlphaFoldDB" id="A0A849HCQ9"/>
<dbReference type="InterPro" id="IPR003615">
    <property type="entry name" value="HNH_nuc"/>
</dbReference>
<dbReference type="Pfam" id="PF02720">
    <property type="entry name" value="DUF222"/>
    <property type="match status" value="1"/>
</dbReference>
<accession>A0A849HCQ9</accession>
<proteinExistence type="predicted"/>
<dbReference type="CDD" id="cd00085">
    <property type="entry name" value="HNHc"/>
    <property type="match status" value="1"/>
</dbReference>
<comment type="caution">
    <text evidence="2">The sequence shown here is derived from an EMBL/GenBank/DDBJ whole genome shotgun (WGS) entry which is preliminary data.</text>
</comment>
<dbReference type="EMBL" id="JABEPQ010000004">
    <property type="protein sequence ID" value="NNM47536.1"/>
    <property type="molecule type" value="Genomic_DNA"/>
</dbReference>
<keyword evidence="3" id="KW-1185">Reference proteome</keyword>